<feature type="chain" id="PRO_5031419225" evidence="2">
    <location>
        <begin position="23"/>
        <end position="323"/>
    </location>
</feature>
<name>A0A7Z0IL43_9ACTN</name>
<dbReference type="PANTHER" id="PTHR42928:SF1">
    <property type="entry name" value="BLR4371 PROTEIN"/>
    <property type="match status" value="1"/>
</dbReference>
<dbReference type="Proteomes" id="UP000527616">
    <property type="component" value="Unassembled WGS sequence"/>
</dbReference>
<dbReference type="Pfam" id="PF03401">
    <property type="entry name" value="TctC"/>
    <property type="match status" value="1"/>
</dbReference>
<protein>
    <submittedName>
        <fullName evidence="3">Putative tricarboxylic transport membrane protein</fullName>
    </submittedName>
</protein>
<dbReference type="PANTHER" id="PTHR42928">
    <property type="entry name" value="TRICARBOXYLATE-BINDING PROTEIN"/>
    <property type="match status" value="1"/>
</dbReference>
<evidence type="ECO:0000313" key="4">
    <source>
        <dbReference type="Proteomes" id="UP000527616"/>
    </source>
</evidence>
<evidence type="ECO:0000313" key="3">
    <source>
        <dbReference type="EMBL" id="NYI71254.1"/>
    </source>
</evidence>
<comment type="similarity">
    <text evidence="1">Belongs to the UPF0065 (bug) family.</text>
</comment>
<accession>A0A7Z0IL43</accession>
<reference evidence="3 4" key="1">
    <citation type="submission" date="2020-07" db="EMBL/GenBank/DDBJ databases">
        <title>Sequencing the genomes of 1000 actinobacteria strains.</title>
        <authorList>
            <person name="Klenk H.-P."/>
        </authorList>
    </citation>
    <scope>NUCLEOTIDE SEQUENCE [LARGE SCALE GENOMIC DNA]</scope>
    <source>
        <strain evidence="3 4">DSM 103164</strain>
    </source>
</reference>
<dbReference type="AlphaFoldDB" id="A0A7Z0IL43"/>
<feature type="signal peptide" evidence="2">
    <location>
        <begin position="1"/>
        <end position="22"/>
    </location>
</feature>
<dbReference type="CDD" id="cd07012">
    <property type="entry name" value="PBP2_Bug_TTT"/>
    <property type="match status" value="1"/>
</dbReference>
<dbReference type="InterPro" id="IPR005064">
    <property type="entry name" value="BUG"/>
</dbReference>
<dbReference type="PIRSF" id="PIRSF017082">
    <property type="entry name" value="YflP"/>
    <property type="match status" value="1"/>
</dbReference>
<keyword evidence="4" id="KW-1185">Reference proteome</keyword>
<dbReference type="Gene3D" id="3.40.190.10">
    <property type="entry name" value="Periplasmic binding protein-like II"/>
    <property type="match status" value="1"/>
</dbReference>
<dbReference type="PROSITE" id="PS51257">
    <property type="entry name" value="PROKAR_LIPOPROTEIN"/>
    <property type="match status" value="1"/>
</dbReference>
<dbReference type="RefSeq" id="WP_179445102.1">
    <property type="nucleotide sequence ID" value="NZ_JACBZS010000001.1"/>
</dbReference>
<dbReference type="Gene3D" id="3.40.190.150">
    <property type="entry name" value="Bordetella uptake gene, domain 1"/>
    <property type="match status" value="1"/>
</dbReference>
<dbReference type="InterPro" id="IPR042100">
    <property type="entry name" value="Bug_dom1"/>
</dbReference>
<proteinExistence type="inferred from homology"/>
<dbReference type="EMBL" id="JACBZS010000001">
    <property type="protein sequence ID" value="NYI71254.1"/>
    <property type="molecule type" value="Genomic_DNA"/>
</dbReference>
<evidence type="ECO:0000256" key="2">
    <source>
        <dbReference type="SAM" id="SignalP"/>
    </source>
</evidence>
<evidence type="ECO:0000256" key="1">
    <source>
        <dbReference type="ARBA" id="ARBA00006987"/>
    </source>
</evidence>
<gene>
    <name evidence="3" type="ORF">GGQ54_001814</name>
</gene>
<organism evidence="3 4">
    <name type="scientific">Naumannella cuiyingiana</name>
    <dbReference type="NCBI Taxonomy" id="1347891"/>
    <lineage>
        <taxon>Bacteria</taxon>
        <taxon>Bacillati</taxon>
        <taxon>Actinomycetota</taxon>
        <taxon>Actinomycetes</taxon>
        <taxon>Propionibacteriales</taxon>
        <taxon>Propionibacteriaceae</taxon>
        <taxon>Naumannella</taxon>
    </lineage>
</organism>
<keyword evidence="2" id="KW-0732">Signal</keyword>
<comment type="caution">
    <text evidence="3">The sequence shown here is derived from an EMBL/GenBank/DDBJ whole genome shotgun (WGS) entry which is preliminary data.</text>
</comment>
<sequence length="323" mass="34109">MSTIARRLAVAAAAALTTIALAACSGSAGGATGRFIPGGPVTMLVPFGAGGGSDASGRAIASGLEEITGSTITVENREGGSGAVGYSYFLGKRGNGNVLLPAETALLALPLTQDVQFDYTKFTPIMKLGDDYTLLVVPADAPYQTCPDVIDAVRQRDMFAGVSGATSHDEVIFRLIEQDQGVTFDRVPFESGGELIAALLGGQIQIANLSPSEVIGQLESGDLKALCATSEERYTDDRLKDVPTAKEQGIDVAFAQFRSVIAPGGISEEARTYWIDAARKYEQTPGYRAYIDENLMQPNVSYGDDFRAFLDDSNATLSEVLAR</sequence>